<proteinExistence type="predicted"/>
<feature type="compositionally biased region" description="Basic and acidic residues" evidence="1">
    <location>
        <begin position="214"/>
        <end position="229"/>
    </location>
</feature>
<evidence type="ECO:0000313" key="2">
    <source>
        <dbReference type="EMBL" id="KAG7350952.1"/>
    </source>
</evidence>
<organism evidence="2 3">
    <name type="scientific">Nitzschia inconspicua</name>
    <dbReference type="NCBI Taxonomy" id="303405"/>
    <lineage>
        <taxon>Eukaryota</taxon>
        <taxon>Sar</taxon>
        <taxon>Stramenopiles</taxon>
        <taxon>Ochrophyta</taxon>
        <taxon>Bacillariophyta</taxon>
        <taxon>Bacillariophyceae</taxon>
        <taxon>Bacillariophycidae</taxon>
        <taxon>Bacillariales</taxon>
        <taxon>Bacillariaceae</taxon>
        <taxon>Nitzschia</taxon>
    </lineage>
</organism>
<protein>
    <submittedName>
        <fullName evidence="2">Uncharacterized protein</fullName>
    </submittedName>
</protein>
<dbReference type="EMBL" id="JAGRRH010000018">
    <property type="protein sequence ID" value="KAG7350952.1"/>
    <property type="molecule type" value="Genomic_DNA"/>
</dbReference>
<dbReference type="Proteomes" id="UP000693970">
    <property type="component" value="Unassembled WGS sequence"/>
</dbReference>
<sequence>MCKTTQIAPSATADEKATLVVCSRGCPSIVTRGNRRVQFRDTVAIYDTFHVDDLSEQEKAAYWLTDDDWEEMRQDFFHAKRIKCPTVESSQPYRMADRKAIIRYTRIVVLREVEKFRQSLRDWTVEKKRDLERTPSAKASQTFPCSNCLEERVASLYRNAAKKNVLEAIETARHCEVEDPGRASYVEDVVEDEFFPSASMVSGKDVEMEEEVVDYPRENEDQPSRRRETFDDEASQTEHLGSGG</sequence>
<keyword evidence="3" id="KW-1185">Reference proteome</keyword>
<evidence type="ECO:0000313" key="3">
    <source>
        <dbReference type="Proteomes" id="UP000693970"/>
    </source>
</evidence>
<dbReference type="AlphaFoldDB" id="A0A9K3PKC9"/>
<gene>
    <name evidence="2" type="ORF">IV203_010312</name>
</gene>
<accession>A0A9K3PKC9</accession>
<feature type="region of interest" description="Disordered" evidence="1">
    <location>
        <begin position="205"/>
        <end position="244"/>
    </location>
</feature>
<comment type="caution">
    <text evidence="2">The sequence shown here is derived from an EMBL/GenBank/DDBJ whole genome shotgun (WGS) entry which is preliminary data.</text>
</comment>
<reference evidence="2" key="1">
    <citation type="journal article" date="2021" name="Sci. Rep.">
        <title>Diploid genomic architecture of Nitzschia inconspicua, an elite biomass production diatom.</title>
        <authorList>
            <person name="Oliver A."/>
            <person name="Podell S."/>
            <person name="Pinowska A."/>
            <person name="Traller J.C."/>
            <person name="Smith S.R."/>
            <person name="McClure R."/>
            <person name="Beliaev A."/>
            <person name="Bohutskyi P."/>
            <person name="Hill E.A."/>
            <person name="Rabines A."/>
            <person name="Zheng H."/>
            <person name="Allen L.Z."/>
            <person name="Kuo A."/>
            <person name="Grigoriev I.V."/>
            <person name="Allen A.E."/>
            <person name="Hazlebeck D."/>
            <person name="Allen E.E."/>
        </authorList>
    </citation>
    <scope>NUCLEOTIDE SEQUENCE</scope>
    <source>
        <strain evidence="2">Hildebrandi</strain>
    </source>
</reference>
<reference evidence="2" key="2">
    <citation type="submission" date="2021-04" db="EMBL/GenBank/DDBJ databases">
        <authorList>
            <person name="Podell S."/>
        </authorList>
    </citation>
    <scope>NUCLEOTIDE SEQUENCE</scope>
    <source>
        <strain evidence="2">Hildebrandi</strain>
    </source>
</reference>
<evidence type="ECO:0000256" key="1">
    <source>
        <dbReference type="SAM" id="MobiDB-lite"/>
    </source>
</evidence>
<name>A0A9K3PKC9_9STRA</name>